<evidence type="ECO:0008006" key="4">
    <source>
        <dbReference type="Google" id="ProtNLM"/>
    </source>
</evidence>
<accession>A0A370QF66</accession>
<comment type="caution">
    <text evidence="2">The sequence shown here is derived from an EMBL/GenBank/DDBJ whole genome shotgun (WGS) entry which is preliminary data.</text>
</comment>
<dbReference type="AlphaFoldDB" id="A0A370QF66"/>
<sequence>MLSFFTNFLILVSVILPILYFIGFSKFGKAYKVFTLYLLFIAIVQGLLFYYATRKIDNLFLFSYYFIGQFLLVSLFYFFLLKKKWIGWLVGAVVVTLIVQYVLSPESYEYYNGLGVSITQTVIVIYALFYYFKSLSGKATFLLVNTGVLLYFLTSLLFFASGNLILSLGLSKEIQLQIGLINEFAYFIFLILIFLEWYRNYRPKKAY</sequence>
<keyword evidence="1" id="KW-0472">Membrane</keyword>
<keyword evidence="3" id="KW-1185">Reference proteome</keyword>
<feature type="transmembrane region" description="Helical" evidence="1">
    <location>
        <begin position="110"/>
        <end position="132"/>
    </location>
</feature>
<reference evidence="2 3" key="1">
    <citation type="submission" date="2018-07" db="EMBL/GenBank/DDBJ databases">
        <title>Genomic Encyclopedia of Type Strains, Phase IV (KMG-IV): sequencing the most valuable type-strain genomes for metagenomic binning, comparative biology and taxonomic classification.</title>
        <authorList>
            <person name="Goeker M."/>
        </authorList>
    </citation>
    <scope>NUCLEOTIDE SEQUENCE [LARGE SCALE GENOMIC DNA]</scope>
    <source>
        <strain evidence="2 3">DSM 101478</strain>
    </source>
</reference>
<keyword evidence="1" id="KW-1133">Transmembrane helix</keyword>
<organism evidence="2 3">
    <name type="scientific">Marinirhabdus gelatinilytica</name>
    <dbReference type="NCBI Taxonomy" id="1703343"/>
    <lineage>
        <taxon>Bacteria</taxon>
        <taxon>Pseudomonadati</taxon>
        <taxon>Bacteroidota</taxon>
        <taxon>Flavobacteriia</taxon>
        <taxon>Flavobacteriales</taxon>
        <taxon>Flavobacteriaceae</taxon>
    </lineage>
</organism>
<evidence type="ECO:0000313" key="2">
    <source>
        <dbReference type="EMBL" id="RDK87012.1"/>
    </source>
</evidence>
<protein>
    <recommendedName>
        <fullName evidence="4">YhhN-like protein</fullName>
    </recommendedName>
</protein>
<feature type="transmembrane region" description="Helical" evidence="1">
    <location>
        <begin position="139"/>
        <end position="162"/>
    </location>
</feature>
<proteinExistence type="predicted"/>
<dbReference type="EMBL" id="QRAO01000002">
    <property type="protein sequence ID" value="RDK87012.1"/>
    <property type="molecule type" value="Genomic_DNA"/>
</dbReference>
<feature type="transmembrane region" description="Helical" evidence="1">
    <location>
        <begin position="34"/>
        <end position="53"/>
    </location>
</feature>
<dbReference type="Proteomes" id="UP000255317">
    <property type="component" value="Unassembled WGS sequence"/>
</dbReference>
<keyword evidence="1" id="KW-0812">Transmembrane</keyword>
<evidence type="ECO:0000256" key="1">
    <source>
        <dbReference type="SAM" id="Phobius"/>
    </source>
</evidence>
<gene>
    <name evidence="2" type="ORF">C8D94_102190</name>
</gene>
<dbReference type="OrthoDB" id="1253476at2"/>
<evidence type="ECO:0000313" key="3">
    <source>
        <dbReference type="Proteomes" id="UP000255317"/>
    </source>
</evidence>
<feature type="transmembrane region" description="Helical" evidence="1">
    <location>
        <begin position="174"/>
        <end position="195"/>
    </location>
</feature>
<feature type="transmembrane region" description="Helical" evidence="1">
    <location>
        <begin position="6"/>
        <end position="22"/>
    </location>
</feature>
<feature type="transmembrane region" description="Helical" evidence="1">
    <location>
        <begin position="85"/>
        <end position="104"/>
    </location>
</feature>
<name>A0A370QF66_9FLAO</name>
<feature type="transmembrane region" description="Helical" evidence="1">
    <location>
        <begin position="59"/>
        <end position="80"/>
    </location>
</feature>
<dbReference type="RefSeq" id="WP_115123228.1">
    <property type="nucleotide sequence ID" value="NZ_QRAO01000002.1"/>
</dbReference>